<evidence type="ECO:0000313" key="2">
    <source>
        <dbReference type="EMBL" id="WIA16687.1"/>
    </source>
</evidence>
<keyword evidence="3" id="KW-1185">Reference proteome</keyword>
<dbReference type="EMBL" id="CP126214">
    <property type="protein sequence ID" value="WIA16687.1"/>
    <property type="molecule type" value="Genomic_DNA"/>
</dbReference>
<gene>
    <name evidence="2" type="ORF">OEZ85_013345</name>
</gene>
<proteinExistence type="predicted"/>
<protein>
    <recommendedName>
        <fullName evidence="4">DUF937 domain-containing protein</fullName>
    </recommendedName>
</protein>
<evidence type="ECO:0000313" key="3">
    <source>
        <dbReference type="Proteomes" id="UP001244341"/>
    </source>
</evidence>
<dbReference type="Proteomes" id="UP001244341">
    <property type="component" value="Chromosome 7b"/>
</dbReference>
<feature type="region of interest" description="Disordered" evidence="1">
    <location>
        <begin position="1"/>
        <end position="37"/>
    </location>
</feature>
<evidence type="ECO:0008006" key="4">
    <source>
        <dbReference type="Google" id="ProtNLM"/>
    </source>
</evidence>
<evidence type="ECO:0000256" key="1">
    <source>
        <dbReference type="SAM" id="MobiDB-lite"/>
    </source>
</evidence>
<feature type="compositionally biased region" description="Low complexity" evidence="1">
    <location>
        <begin position="12"/>
        <end position="28"/>
    </location>
</feature>
<sequence>MLLAGALQRSEAAGALQSQQTAQQTETAKGMRDGIVGSDRGSGADLELVGGYLEQLLPALAGASPDNVNGVPQSLSGLGLDRAALLGSGLQQHSINSLYRSLAARAGVQRDAAAL</sequence>
<organism evidence="2 3">
    <name type="scientific">Tetradesmus obliquus</name>
    <name type="common">Green alga</name>
    <name type="synonym">Acutodesmus obliquus</name>
    <dbReference type="NCBI Taxonomy" id="3088"/>
    <lineage>
        <taxon>Eukaryota</taxon>
        <taxon>Viridiplantae</taxon>
        <taxon>Chlorophyta</taxon>
        <taxon>core chlorophytes</taxon>
        <taxon>Chlorophyceae</taxon>
        <taxon>CS clade</taxon>
        <taxon>Sphaeropleales</taxon>
        <taxon>Scenedesmaceae</taxon>
        <taxon>Tetradesmus</taxon>
    </lineage>
</organism>
<reference evidence="2 3" key="1">
    <citation type="submission" date="2023-05" db="EMBL/GenBank/DDBJ databases">
        <title>A 100% complete, gapless, phased diploid assembly of the Scenedesmus obliquus UTEX 3031 genome.</title>
        <authorList>
            <person name="Biondi T.C."/>
            <person name="Hanschen E.R."/>
            <person name="Kwon T."/>
            <person name="Eng W."/>
            <person name="Kruse C.P.S."/>
            <person name="Koehler S.I."/>
            <person name="Kunde Y."/>
            <person name="Gleasner C.D."/>
            <person name="You Mak K.T."/>
            <person name="Polle J."/>
            <person name="Hovde B.T."/>
            <person name="Starkenburg S.R."/>
        </authorList>
    </citation>
    <scope>NUCLEOTIDE SEQUENCE [LARGE SCALE GENOMIC DNA]</scope>
    <source>
        <strain evidence="2 3">DOE0152z</strain>
    </source>
</reference>
<name>A0ABY8U5G3_TETOB</name>
<accession>A0ABY8U5G3</accession>